<dbReference type="InterPro" id="IPR013094">
    <property type="entry name" value="AB_hydrolase_3"/>
</dbReference>
<dbReference type="AlphaFoldDB" id="A0AAW0C2R2"/>
<feature type="domain" description="Alpha/beta hydrolase fold-3" evidence="1">
    <location>
        <begin position="9"/>
        <end position="56"/>
    </location>
</feature>
<dbReference type="EMBL" id="JAYKXP010000062">
    <property type="protein sequence ID" value="KAK7032587.1"/>
    <property type="molecule type" value="Genomic_DNA"/>
</dbReference>
<dbReference type="GO" id="GO:0016787">
    <property type="term" value="F:hydrolase activity"/>
    <property type="evidence" value="ECO:0007669"/>
    <property type="project" value="InterPro"/>
</dbReference>
<proteinExistence type="predicted"/>
<reference evidence="2 3" key="1">
    <citation type="submission" date="2024-01" db="EMBL/GenBank/DDBJ databases">
        <title>A draft genome for a cacao thread blight-causing isolate of Paramarasmius palmivorus.</title>
        <authorList>
            <person name="Baruah I.K."/>
            <person name="Bukari Y."/>
            <person name="Amoako-Attah I."/>
            <person name="Meinhardt L.W."/>
            <person name="Bailey B.A."/>
            <person name="Cohen S.P."/>
        </authorList>
    </citation>
    <scope>NUCLEOTIDE SEQUENCE [LARGE SCALE GENOMIC DNA]</scope>
    <source>
        <strain evidence="2 3">GH-12</strain>
    </source>
</reference>
<dbReference type="Pfam" id="PF07859">
    <property type="entry name" value="Abhydrolase_3"/>
    <property type="match status" value="1"/>
</dbReference>
<keyword evidence="3" id="KW-1185">Reference proteome</keyword>
<name>A0AAW0C2R2_9AGAR</name>
<dbReference type="SUPFAM" id="SSF53474">
    <property type="entry name" value="alpha/beta-Hydrolases"/>
    <property type="match status" value="1"/>
</dbReference>
<evidence type="ECO:0000259" key="1">
    <source>
        <dbReference type="Pfam" id="PF07859"/>
    </source>
</evidence>
<evidence type="ECO:0000313" key="3">
    <source>
        <dbReference type="Proteomes" id="UP001383192"/>
    </source>
</evidence>
<evidence type="ECO:0000313" key="2">
    <source>
        <dbReference type="EMBL" id="KAK7032587.1"/>
    </source>
</evidence>
<accession>A0AAW0C2R2</accession>
<gene>
    <name evidence="2" type="ORF">VNI00_012850</name>
</gene>
<sequence>MDRAQPGSYTSYPPTFISIGDAESLREENEQLVELLRGVGVDVVFDVQKDAVHDFISMDAILSDQARENAIQSACGWVDRLVVER</sequence>
<comment type="caution">
    <text evidence="2">The sequence shown here is derived from an EMBL/GenBank/DDBJ whole genome shotgun (WGS) entry which is preliminary data.</text>
</comment>
<dbReference type="InterPro" id="IPR029058">
    <property type="entry name" value="AB_hydrolase_fold"/>
</dbReference>
<dbReference type="Gene3D" id="3.40.50.1820">
    <property type="entry name" value="alpha/beta hydrolase"/>
    <property type="match status" value="1"/>
</dbReference>
<dbReference type="Proteomes" id="UP001383192">
    <property type="component" value="Unassembled WGS sequence"/>
</dbReference>
<organism evidence="2 3">
    <name type="scientific">Paramarasmius palmivorus</name>
    <dbReference type="NCBI Taxonomy" id="297713"/>
    <lineage>
        <taxon>Eukaryota</taxon>
        <taxon>Fungi</taxon>
        <taxon>Dikarya</taxon>
        <taxon>Basidiomycota</taxon>
        <taxon>Agaricomycotina</taxon>
        <taxon>Agaricomycetes</taxon>
        <taxon>Agaricomycetidae</taxon>
        <taxon>Agaricales</taxon>
        <taxon>Marasmiineae</taxon>
        <taxon>Marasmiaceae</taxon>
        <taxon>Paramarasmius</taxon>
    </lineage>
</organism>
<protein>
    <recommendedName>
        <fullName evidence="1">Alpha/beta hydrolase fold-3 domain-containing protein</fullName>
    </recommendedName>
</protein>